<dbReference type="InterPro" id="IPR041913">
    <property type="entry name" value="POLD3_sf"/>
</dbReference>
<dbReference type="STRING" id="7102.A0A2A4JVJ8"/>
<dbReference type="Pfam" id="PF09507">
    <property type="entry name" value="CDC27"/>
    <property type="match status" value="1"/>
</dbReference>
<feature type="region of interest" description="Disordered" evidence="5">
    <location>
        <begin position="185"/>
        <end position="211"/>
    </location>
</feature>
<dbReference type="Gene3D" id="3.90.1030.20">
    <property type="entry name" value="DNA polymerase delta, p66 (Cdc27) subunit, wHTH domain"/>
    <property type="match status" value="1"/>
</dbReference>
<dbReference type="GO" id="GO:0006271">
    <property type="term" value="P:DNA strand elongation involved in DNA replication"/>
    <property type="evidence" value="ECO:0007669"/>
    <property type="project" value="TreeGrafter"/>
</dbReference>
<evidence type="ECO:0000256" key="3">
    <source>
        <dbReference type="ARBA" id="ARBA00022705"/>
    </source>
</evidence>
<evidence type="ECO:0000256" key="1">
    <source>
        <dbReference type="ARBA" id="ARBA00004123"/>
    </source>
</evidence>
<feature type="compositionally biased region" description="Polar residues" evidence="5">
    <location>
        <begin position="201"/>
        <end position="211"/>
    </location>
</feature>
<sequence length="444" mass="49489">MEDKANLKAVQELILDEQKLVTYISVSKELCIHVNEAKSLLSQIVKDIRKSHPETILSVSYIISGLLSDNSGCLTVCPEGELDTLKKTFKIIFYEHVYCVSRGPNSVDNVALTAVNKFEDLTLCTGLIRANACIKRTDDEIGNLKSKNLPVFNEPKATSVRQNSKSAVKEVSKHDTVKETEVKIEPNIKLENPSPKKDTSNNKAISNKANTNKTASKGIAGFFSKVNGDSNKAKKPKVQEPEIKVEKDVATEAKTIETKTSPKTETNTSAKNGKDKVNNNKALTQIKKNAKVDKKRKRLLHVSDSESETEDNDPFKSEMDVDQDSEDEIPPTPTVNTVKITSGIVNPKKRRKIVDKTYTDEDGYILTKKEEVYESFSENEEETKENSNQIKENGIQEKTSAKEKSVQKPIKTESSPPESKSKKKKISPPQKGKQQTINSFFKKA</sequence>
<reference evidence="6" key="1">
    <citation type="submission" date="2017-09" db="EMBL/GenBank/DDBJ databases">
        <title>Contemporary evolution of a Lepidopteran species, Heliothis virescens, in response to modern agricultural practices.</title>
        <authorList>
            <person name="Fritz M.L."/>
            <person name="Deyonke A.M."/>
            <person name="Papanicolaou A."/>
            <person name="Micinski S."/>
            <person name="Westbrook J."/>
            <person name="Gould F."/>
        </authorList>
    </citation>
    <scope>NUCLEOTIDE SEQUENCE [LARGE SCALE GENOMIC DNA]</scope>
    <source>
        <strain evidence="6">HvINT-</strain>
        <tissue evidence="6">Whole body</tissue>
    </source>
</reference>
<dbReference type="EMBL" id="NWSH01000532">
    <property type="protein sequence ID" value="PCG75839.1"/>
    <property type="molecule type" value="Genomic_DNA"/>
</dbReference>
<name>A0A2A4JVJ8_HELVI</name>
<dbReference type="PANTHER" id="PTHR17598">
    <property type="entry name" value="DNA POLYMERASE DELTA SUBUNIT 3"/>
    <property type="match status" value="1"/>
</dbReference>
<dbReference type="GO" id="GO:0043625">
    <property type="term" value="C:delta DNA polymerase complex"/>
    <property type="evidence" value="ECO:0007669"/>
    <property type="project" value="InterPro"/>
</dbReference>
<comment type="caution">
    <text evidence="6">The sequence shown here is derived from an EMBL/GenBank/DDBJ whole genome shotgun (WGS) entry which is preliminary data.</text>
</comment>
<feature type="compositionally biased region" description="Basic and acidic residues" evidence="5">
    <location>
        <begin position="237"/>
        <end position="262"/>
    </location>
</feature>
<accession>A0A2A4JVJ8</accession>
<evidence type="ECO:0000256" key="2">
    <source>
        <dbReference type="ARBA" id="ARBA00017589"/>
    </source>
</evidence>
<protein>
    <recommendedName>
        <fullName evidence="2">DNA polymerase delta subunit 3</fullName>
    </recommendedName>
</protein>
<keyword evidence="3" id="KW-0235">DNA replication</keyword>
<dbReference type="AlphaFoldDB" id="A0A2A4JVJ8"/>
<dbReference type="GO" id="GO:0006297">
    <property type="term" value="P:nucleotide-excision repair, DNA gap filling"/>
    <property type="evidence" value="ECO:0007669"/>
    <property type="project" value="TreeGrafter"/>
</dbReference>
<dbReference type="GO" id="GO:0003887">
    <property type="term" value="F:DNA-directed DNA polymerase activity"/>
    <property type="evidence" value="ECO:0007669"/>
    <property type="project" value="TreeGrafter"/>
</dbReference>
<evidence type="ECO:0000256" key="5">
    <source>
        <dbReference type="SAM" id="MobiDB-lite"/>
    </source>
</evidence>
<evidence type="ECO:0000256" key="4">
    <source>
        <dbReference type="ARBA" id="ARBA00023242"/>
    </source>
</evidence>
<feature type="compositionally biased region" description="Low complexity" evidence="5">
    <location>
        <begin position="408"/>
        <end position="418"/>
    </location>
</feature>
<gene>
    <name evidence="6" type="ORF">B5V51_10887</name>
</gene>
<proteinExistence type="predicted"/>
<evidence type="ECO:0000313" key="6">
    <source>
        <dbReference type="EMBL" id="PCG75839.1"/>
    </source>
</evidence>
<feature type="compositionally biased region" description="Polar residues" evidence="5">
    <location>
        <begin position="334"/>
        <end position="344"/>
    </location>
</feature>
<feature type="compositionally biased region" description="Basic and acidic residues" evidence="5">
    <location>
        <begin position="185"/>
        <end position="200"/>
    </location>
</feature>
<feature type="compositionally biased region" description="Acidic residues" evidence="5">
    <location>
        <begin position="320"/>
        <end position="329"/>
    </location>
</feature>
<organism evidence="6">
    <name type="scientific">Heliothis virescens</name>
    <name type="common">Tobacco budworm moth</name>
    <dbReference type="NCBI Taxonomy" id="7102"/>
    <lineage>
        <taxon>Eukaryota</taxon>
        <taxon>Metazoa</taxon>
        <taxon>Ecdysozoa</taxon>
        <taxon>Arthropoda</taxon>
        <taxon>Hexapoda</taxon>
        <taxon>Insecta</taxon>
        <taxon>Pterygota</taxon>
        <taxon>Neoptera</taxon>
        <taxon>Endopterygota</taxon>
        <taxon>Lepidoptera</taxon>
        <taxon>Glossata</taxon>
        <taxon>Ditrysia</taxon>
        <taxon>Noctuoidea</taxon>
        <taxon>Noctuidae</taxon>
        <taxon>Heliothinae</taxon>
        <taxon>Heliothis</taxon>
    </lineage>
</organism>
<comment type="subcellular location">
    <subcellularLocation>
        <location evidence="1">Nucleus</location>
    </subcellularLocation>
</comment>
<feature type="region of interest" description="Disordered" evidence="5">
    <location>
        <begin position="371"/>
        <end position="444"/>
    </location>
</feature>
<dbReference type="PANTHER" id="PTHR17598:SF13">
    <property type="entry name" value="DNA POLYMERASE DELTA SUBUNIT 3"/>
    <property type="match status" value="1"/>
</dbReference>
<keyword evidence="4" id="KW-0539">Nucleus</keyword>
<dbReference type="GO" id="GO:1904161">
    <property type="term" value="P:DNA synthesis involved in UV-damage excision repair"/>
    <property type="evidence" value="ECO:0007669"/>
    <property type="project" value="TreeGrafter"/>
</dbReference>
<feature type="region of interest" description="Disordered" evidence="5">
    <location>
        <begin position="226"/>
        <end position="350"/>
    </location>
</feature>
<dbReference type="InterPro" id="IPR019038">
    <property type="entry name" value="POLD3"/>
</dbReference>
<feature type="compositionally biased region" description="Polar residues" evidence="5">
    <location>
        <begin position="435"/>
        <end position="444"/>
    </location>
</feature>